<feature type="domain" description="NAD(P)-binding" evidence="1">
    <location>
        <begin position="7"/>
        <end position="141"/>
    </location>
</feature>
<evidence type="ECO:0000313" key="3">
    <source>
        <dbReference type="Proteomes" id="UP001521785"/>
    </source>
</evidence>
<dbReference type="EMBL" id="JAKJXO020000002">
    <property type="protein sequence ID" value="KAL1610643.1"/>
    <property type="molecule type" value="Genomic_DNA"/>
</dbReference>
<reference evidence="2 3" key="1">
    <citation type="submission" date="2024-02" db="EMBL/GenBank/DDBJ databases">
        <title>De novo assembly and annotation of 12 fungi associated with fruit tree decline syndrome in Ontario, Canada.</title>
        <authorList>
            <person name="Sulman M."/>
            <person name="Ellouze W."/>
            <person name="Ilyukhin E."/>
        </authorList>
    </citation>
    <scope>NUCLEOTIDE SEQUENCE [LARGE SCALE GENOMIC DNA]</scope>
    <source>
        <strain evidence="2 3">M42-189</strain>
    </source>
</reference>
<evidence type="ECO:0000259" key="1">
    <source>
        <dbReference type="Pfam" id="PF13460"/>
    </source>
</evidence>
<dbReference type="PANTHER" id="PTHR14097:SF9">
    <property type="entry name" value="EPIMERASE, PUTATIVE (AFU_ORTHOLOGUE AFUA_8G07320)-RELATED"/>
    <property type="match status" value="1"/>
</dbReference>
<organism evidence="2 3">
    <name type="scientific">Paraconiothyrium brasiliense</name>
    <dbReference type="NCBI Taxonomy" id="300254"/>
    <lineage>
        <taxon>Eukaryota</taxon>
        <taxon>Fungi</taxon>
        <taxon>Dikarya</taxon>
        <taxon>Ascomycota</taxon>
        <taxon>Pezizomycotina</taxon>
        <taxon>Dothideomycetes</taxon>
        <taxon>Pleosporomycetidae</taxon>
        <taxon>Pleosporales</taxon>
        <taxon>Massarineae</taxon>
        <taxon>Didymosphaeriaceae</taxon>
        <taxon>Paraconiothyrium</taxon>
    </lineage>
</organism>
<accession>A0ABR3S1S2</accession>
<dbReference type="SUPFAM" id="SSF51735">
    <property type="entry name" value="NAD(P)-binding Rossmann-fold domains"/>
    <property type="match status" value="1"/>
</dbReference>
<name>A0ABR3S1S2_9PLEO</name>
<dbReference type="Gene3D" id="3.40.50.720">
    <property type="entry name" value="NAD(P)-binding Rossmann-like Domain"/>
    <property type="match status" value="1"/>
</dbReference>
<dbReference type="InterPro" id="IPR036291">
    <property type="entry name" value="NAD(P)-bd_dom_sf"/>
</dbReference>
<keyword evidence="3" id="KW-1185">Reference proteome</keyword>
<dbReference type="Proteomes" id="UP001521785">
    <property type="component" value="Unassembled WGS sequence"/>
</dbReference>
<evidence type="ECO:0000313" key="2">
    <source>
        <dbReference type="EMBL" id="KAL1610643.1"/>
    </source>
</evidence>
<protein>
    <recommendedName>
        <fullName evidence="1">NAD(P)-binding domain-containing protein</fullName>
    </recommendedName>
</protein>
<sequence length="244" mass="26693">MKLIVTGATGFVGGEVVRLALQDKSISSVVALTRKAAPVPKHVGPEADTSKLKSIILEDWEHPYPDDVVEQLKGADGCVWTLAVTPTKSKEASFDEVTKICYDYTVNGLKMIASVSNKPFRFIYTSGVTVERDQTKTLPFLQDYRLMRGRVENFVLDFASQHATEVQVSITKPGGIEGPGHPKNEALSSVWAQFGPTPWLHVSELAAAMIDQCLKGVSKDTLWAEDLKKIGSGALKTEDYVPLE</sequence>
<gene>
    <name evidence="2" type="ORF">SLS60_002313</name>
</gene>
<dbReference type="Pfam" id="PF13460">
    <property type="entry name" value="NAD_binding_10"/>
    <property type="match status" value="1"/>
</dbReference>
<dbReference type="InterPro" id="IPR016040">
    <property type="entry name" value="NAD(P)-bd_dom"/>
</dbReference>
<dbReference type="PANTHER" id="PTHR14097">
    <property type="entry name" value="OXIDOREDUCTASE HTATIP2"/>
    <property type="match status" value="1"/>
</dbReference>
<comment type="caution">
    <text evidence="2">The sequence shown here is derived from an EMBL/GenBank/DDBJ whole genome shotgun (WGS) entry which is preliminary data.</text>
</comment>
<proteinExistence type="predicted"/>